<keyword evidence="8" id="KW-1133">Transmembrane helix</keyword>
<dbReference type="GO" id="GO:0016887">
    <property type="term" value="F:ATP hydrolysis activity"/>
    <property type="evidence" value="ECO:0007669"/>
    <property type="project" value="InterPro"/>
</dbReference>
<comment type="catalytic activity">
    <reaction evidence="11">
        <text>ATP + H2O = ADP + phosphate + H(+)</text>
        <dbReference type="Rhea" id="RHEA:13065"/>
        <dbReference type="ChEBI" id="CHEBI:15377"/>
        <dbReference type="ChEBI" id="CHEBI:15378"/>
        <dbReference type="ChEBI" id="CHEBI:30616"/>
        <dbReference type="ChEBI" id="CHEBI:43474"/>
        <dbReference type="ChEBI" id="CHEBI:456216"/>
    </reaction>
    <physiologicalReaction direction="left-to-right" evidence="11">
        <dbReference type="Rhea" id="RHEA:13066"/>
    </physiologicalReaction>
</comment>
<dbReference type="InterPro" id="IPR014851">
    <property type="entry name" value="BCS1_N"/>
</dbReference>
<evidence type="ECO:0000256" key="10">
    <source>
        <dbReference type="ARBA" id="ARBA00023136"/>
    </source>
</evidence>
<proteinExistence type="inferred from homology"/>
<dbReference type="Pfam" id="PF00004">
    <property type="entry name" value="AAA"/>
    <property type="match status" value="1"/>
</dbReference>
<keyword evidence="7" id="KW-0067">ATP-binding</keyword>
<dbReference type="SMART" id="SM01024">
    <property type="entry name" value="BCS1_N"/>
    <property type="match status" value="1"/>
</dbReference>
<feature type="compositionally biased region" description="Low complexity" evidence="12">
    <location>
        <begin position="397"/>
        <end position="406"/>
    </location>
</feature>
<keyword evidence="9" id="KW-0496">Mitochondrion</keyword>
<dbReference type="Pfam" id="PF08740">
    <property type="entry name" value="BCS1_N"/>
    <property type="match status" value="1"/>
</dbReference>
<accession>A0A6U9BI62</accession>
<feature type="domain" description="BCS1 N-terminal" evidence="14">
    <location>
        <begin position="1"/>
        <end position="164"/>
    </location>
</feature>
<dbReference type="InterPro" id="IPR003593">
    <property type="entry name" value="AAA+_ATPase"/>
</dbReference>
<keyword evidence="6" id="KW-0378">Hydrolase</keyword>
<evidence type="ECO:0000259" key="13">
    <source>
        <dbReference type="SMART" id="SM00382"/>
    </source>
</evidence>
<keyword evidence="10" id="KW-0472">Membrane</keyword>
<protein>
    <recommendedName>
        <fullName evidence="16">Mitochondrial chaperone BCS1</fullName>
    </recommendedName>
</protein>
<comment type="subcellular location">
    <subcellularLocation>
        <location evidence="1">Mitochondrion inner membrane</location>
        <topology evidence="1">Single-pass membrane protein</topology>
    </subcellularLocation>
</comment>
<dbReference type="GO" id="GO:0005743">
    <property type="term" value="C:mitochondrial inner membrane"/>
    <property type="evidence" value="ECO:0007669"/>
    <property type="project" value="UniProtKB-SubCell"/>
</dbReference>
<evidence type="ECO:0000256" key="6">
    <source>
        <dbReference type="ARBA" id="ARBA00022801"/>
    </source>
</evidence>
<dbReference type="AlphaFoldDB" id="A0A6U9BI62"/>
<evidence type="ECO:0008006" key="16">
    <source>
        <dbReference type="Google" id="ProtNLM"/>
    </source>
</evidence>
<comment type="similarity">
    <text evidence="2">Belongs to the AAA ATPase family. BCS1 subfamily.</text>
</comment>
<feature type="region of interest" description="Disordered" evidence="12">
    <location>
        <begin position="396"/>
        <end position="448"/>
    </location>
</feature>
<reference evidence="15" key="1">
    <citation type="submission" date="2021-01" db="EMBL/GenBank/DDBJ databases">
        <authorList>
            <person name="Corre E."/>
            <person name="Pelletier E."/>
            <person name="Niang G."/>
            <person name="Scheremetjew M."/>
            <person name="Finn R."/>
            <person name="Kale V."/>
            <person name="Holt S."/>
            <person name="Cochrane G."/>
            <person name="Meng A."/>
            <person name="Brown T."/>
            <person name="Cohen L."/>
        </authorList>
    </citation>
    <scope>NUCLEOTIDE SEQUENCE</scope>
    <source>
        <strain evidence="15">RCC3387</strain>
    </source>
</reference>
<feature type="domain" description="AAA+ ATPase" evidence="13">
    <location>
        <begin position="195"/>
        <end position="329"/>
    </location>
</feature>
<dbReference type="EMBL" id="HBGW01092471">
    <property type="protein sequence ID" value="CAD9640864.1"/>
    <property type="molecule type" value="Transcribed_RNA"/>
</dbReference>
<keyword evidence="3" id="KW-0812">Transmembrane</keyword>
<dbReference type="PANTHER" id="PTHR23070">
    <property type="entry name" value="BCS1 AAA-TYPE ATPASE"/>
    <property type="match status" value="1"/>
</dbReference>
<evidence type="ECO:0000256" key="7">
    <source>
        <dbReference type="ARBA" id="ARBA00022840"/>
    </source>
</evidence>
<dbReference type="InterPro" id="IPR003959">
    <property type="entry name" value="ATPase_AAA_core"/>
</dbReference>
<evidence type="ECO:0000256" key="2">
    <source>
        <dbReference type="ARBA" id="ARBA00007448"/>
    </source>
</evidence>
<keyword evidence="4" id="KW-0547">Nucleotide-binding</keyword>
<evidence type="ECO:0000313" key="15">
    <source>
        <dbReference type="EMBL" id="CAD9640864.1"/>
    </source>
</evidence>
<feature type="compositionally biased region" description="Low complexity" evidence="12">
    <location>
        <begin position="426"/>
        <end position="448"/>
    </location>
</feature>
<evidence type="ECO:0000256" key="4">
    <source>
        <dbReference type="ARBA" id="ARBA00022741"/>
    </source>
</evidence>
<evidence type="ECO:0000256" key="9">
    <source>
        <dbReference type="ARBA" id="ARBA00023128"/>
    </source>
</evidence>
<dbReference type="CDD" id="cd19510">
    <property type="entry name" value="RecA-like_BCS1"/>
    <property type="match status" value="1"/>
</dbReference>
<sequence length="482" mass="52349">MSIFRSGAASAEVVLRRQLLMSLEIPSKDYAYQWVMQWLVSKGVHGSKHLGVETTYSKDSAGRQLAHFDFVPSPGRHWMRYNGNFIVVERNREARTVDMSTGAPWETLTLTTLAWNPTLFQDLLTEAKKAALAREEGMTVIYQSYGHEWRPFGSPKRIRPFDSVILDGSASEEILKDVAEFLSSHKWYLDRGIPYRRGYLLHGPPGCGKSSFVAALAGQLGYNISILNLGDPGMTDDRLQHLLAVVPPKSLVLLEDVDFAVGESAPADPTGPYAGVMRVSFSGLLNALDGVVATEERIVFMTTNHFRRLPRALVRPGRVDLNIYVGLASKLQLHRMFLRFFPGQEALAEQFAILCEGEGLSMAELQGFFMFFKDKPQDAAANAGPWLEARRELAMEQAPAAPAPTQAGGGQHAHTPSEQQSQATPPEVQQAAAGSAAAPASPAEQAVTDDATAGVCVAGATAEAAAAVAEIPDGRKSDDGRQ</sequence>
<organism evidence="15">
    <name type="scientific">Zooxanthella nutricula</name>
    <dbReference type="NCBI Taxonomy" id="1333877"/>
    <lineage>
        <taxon>Eukaryota</taxon>
        <taxon>Sar</taxon>
        <taxon>Alveolata</taxon>
        <taxon>Dinophyceae</taxon>
        <taxon>Peridiniales</taxon>
        <taxon>Peridiniales incertae sedis</taxon>
        <taxon>Zooxanthella</taxon>
    </lineage>
</organism>
<evidence type="ECO:0000256" key="12">
    <source>
        <dbReference type="SAM" id="MobiDB-lite"/>
    </source>
</evidence>
<evidence type="ECO:0000256" key="11">
    <source>
        <dbReference type="ARBA" id="ARBA00048778"/>
    </source>
</evidence>
<name>A0A6U9BI62_9DINO</name>
<evidence type="ECO:0000259" key="14">
    <source>
        <dbReference type="SMART" id="SM01024"/>
    </source>
</evidence>
<dbReference type="Gene3D" id="3.40.50.300">
    <property type="entry name" value="P-loop containing nucleotide triphosphate hydrolases"/>
    <property type="match status" value="1"/>
</dbReference>
<dbReference type="InterPro" id="IPR057495">
    <property type="entry name" value="AAA_lid_BCS1"/>
</dbReference>
<dbReference type="GO" id="GO:0005524">
    <property type="term" value="F:ATP binding"/>
    <property type="evidence" value="ECO:0007669"/>
    <property type="project" value="UniProtKB-KW"/>
</dbReference>
<dbReference type="InterPro" id="IPR027417">
    <property type="entry name" value="P-loop_NTPase"/>
</dbReference>
<dbReference type="GO" id="GO:0034551">
    <property type="term" value="P:mitochondrial respiratory chain complex III assembly"/>
    <property type="evidence" value="ECO:0007669"/>
    <property type="project" value="UniProtKB-ARBA"/>
</dbReference>
<dbReference type="FunFam" id="3.40.50.300:FF:000768">
    <property type="entry name" value="Probable mitochondrial chaperone bcs1"/>
    <property type="match status" value="1"/>
</dbReference>
<evidence type="ECO:0000256" key="5">
    <source>
        <dbReference type="ARBA" id="ARBA00022792"/>
    </source>
</evidence>
<evidence type="ECO:0000256" key="1">
    <source>
        <dbReference type="ARBA" id="ARBA00004434"/>
    </source>
</evidence>
<evidence type="ECO:0000256" key="8">
    <source>
        <dbReference type="ARBA" id="ARBA00022989"/>
    </source>
</evidence>
<dbReference type="SUPFAM" id="SSF52540">
    <property type="entry name" value="P-loop containing nucleoside triphosphate hydrolases"/>
    <property type="match status" value="1"/>
</dbReference>
<dbReference type="SMART" id="SM00382">
    <property type="entry name" value="AAA"/>
    <property type="match status" value="1"/>
</dbReference>
<gene>
    <name evidence="15" type="ORF">BRAN1462_LOCUS58686</name>
</gene>
<dbReference type="InterPro" id="IPR050747">
    <property type="entry name" value="Mitochondrial_chaperone_BCS1"/>
</dbReference>
<evidence type="ECO:0000256" key="3">
    <source>
        <dbReference type="ARBA" id="ARBA00022692"/>
    </source>
</evidence>
<dbReference type="Pfam" id="PF25426">
    <property type="entry name" value="AAA_lid_BCS1"/>
    <property type="match status" value="1"/>
</dbReference>
<keyword evidence="5" id="KW-0999">Mitochondrion inner membrane</keyword>